<dbReference type="SUPFAM" id="SSF48452">
    <property type="entry name" value="TPR-like"/>
    <property type="match status" value="1"/>
</dbReference>
<dbReference type="EMBL" id="JADQDP010000002">
    <property type="protein sequence ID" value="MBF9141295.1"/>
    <property type="molecule type" value="Genomic_DNA"/>
</dbReference>
<dbReference type="InterPro" id="IPR041662">
    <property type="entry name" value="SusD-like_2"/>
</dbReference>
<dbReference type="AlphaFoldDB" id="A0A931BKS8"/>
<proteinExistence type="predicted"/>
<sequence>MITNYKNLLFLALLGLGGLSSCNKQLDINTDPTRPASVSPDLVLPAGTGNVAFVMGAPFNILGNFFAQHWTESLTANQYKDYDRYRIGQTTNDREYQTLFTGGLKNFRFVMDRAKGDSSNYAAIAGLQSAYTYQVLADGFDKIPFTEALRGAANTQPKFDDGQVVYDGLITLIDESLAKINTSSTAVSVGGQDLVFSGDMNKWRRFGNTLKLKIYLRQIYARQAVAEAGIRALYAGGAQFLGATEDAQVTGFSNATQNGNPLYLADVNPSSGIANNIIASKTSTDYLANTNDPRIDDFFSRPGSTATVPNTTAAHVGTPQGDAIRGASGAISTRSRPNLQKIAGVASPVVLMSGAESLFLQAEAALRGLAGAATPRALYEAGIQASFAHFGRTVPTGFLSSTGIAFNGGSSAGFSEARLEQIITQKWVALNGTEGFEAWTELRRTKYPSFITGTPYSDLPNRTYAKRLIYPFTETSRNANAPAVQSAEVPVWWDKK</sequence>
<dbReference type="Gene3D" id="1.25.40.390">
    <property type="match status" value="1"/>
</dbReference>
<dbReference type="InterPro" id="IPR011990">
    <property type="entry name" value="TPR-like_helical_dom_sf"/>
</dbReference>
<reference evidence="1 2" key="1">
    <citation type="submission" date="2020-11" db="EMBL/GenBank/DDBJ databases">
        <authorList>
            <person name="Kim M.K."/>
        </authorList>
    </citation>
    <scope>NUCLEOTIDE SEQUENCE [LARGE SCALE GENOMIC DNA]</scope>
    <source>
        <strain evidence="1 2">BT439</strain>
    </source>
</reference>
<keyword evidence="2" id="KW-1185">Reference proteome</keyword>
<organism evidence="1 2">
    <name type="scientific">Hymenobacter properus</name>
    <dbReference type="NCBI Taxonomy" id="2791026"/>
    <lineage>
        <taxon>Bacteria</taxon>
        <taxon>Pseudomonadati</taxon>
        <taxon>Bacteroidota</taxon>
        <taxon>Cytophagia</taxon>
        <taxon>Cytophagales</taxon>
        <taxon>Hymenobacteraceae</taxon>
        <taxon>Hymenobacter</taxon>
    </lineage>
</organism>
<accession>A0A931BKS8</accession>
<evidence type="ECO:0000313" key="2">
    <source>
        <dbReference type="Proteomes" id="UP000645610"/>
    </source>
</evidence>
<evidence type="ECO:0000313" key="1">
    <source>
        <dbReference type="EMBL" id="MBF9141295.1"/>
    </source>
</evidence>
<comment type="caution">
    <text evidence="1">The sequence shown here is derived from an EMBL/GenBank/DDBJ whole genome shotgun (WGS) entry which is preliminary data.</text>
</comment>
<name>A0A931BKS8_9BACT</name>
<protein>
    <submittedName>
        <fullName evidence="1">SusD/RagB family nutrient-binding outer membrane lipoprotein</fullName>
    </submittedName>
</protein>
<gene>
    <name evidence="1" type="ORF">I2I01_06595</name>
</gene>
<keyword evidence="1" id="KW-0449">Lipoprotein</keyword>
<dbReference type="PROSITE" id="PS51257">
    <property type="entry name" value="PROKAR_LIPOPROTEIN"/>
    <property type="match status" value="1"/>
</dbReference>
<dbReference type="Proteomes" id="UP000645610">
    <property type="component" value="Unassembled WGS sequence"/>
</dbReference>
<dbReference type="Pfam" id="PF12771">
    <property type="entry name" value="SusD-like_2"/>
    <property type="match status" value="1"/>
</dbReference>
<dbReference type="RefSeq" id="WP_196285670.1">
    <property type="nucleotide sequence ID" value="NZ_JADQDP010000002.1"/>
</dbReference>